<dbReference type="InterPro" id="IPR003959">
    <property type="entry name" value="ATPase_AAA_core"/>
</dbReference>
<dbReference type="PANTHER" id="PTHR43581">
    <property type="entry name" value="ATP/GTP PHOSPHATASE"/>
    <property type="match status" value="1"/>
</dbReference>
<evidence type="ECO:0000313" key="2">
    <source>
        <dbReference type="EMBL" id="CDX55920.1"/>
    </source>
</evidence>
<dbReference type="InterPro" id="IPR027417">
    <property type="entry name" value="P-loop_NTPase"/>
</dbReference>
<dbReference type="Gene3D" id="3.40.50.300">
    <property type="entry name" value="P-loop containing nucleotide triphosphate hydrolases"/>
    <property type="match status" value="1"/>
</dbReference>
<feature type="domain" description="AAA+ ATPase" evidence="1">
    <location>
        <begin position="22"/>
        <end position="456"/>
    </location>
</feature>
<reference evidence="2 3" key="1">
    <citation type="submission" date="2014-08" db="EMBL/GenBank/DDBJ databases">
        <authorList>
            <person name="Moulin Lionel"/>
        </authorList>
    </citation>
    <scope>NUCLEOTIDE SEQUENCE [LARGE SCALE GENOMIC DNA]</scope>
</reference>
<dbReference type="Pfam" id="PF13304">
    <property type="entry name" value="AAA_21"/>
    <property type="match status" value="1"/>
</dbReference>
<dbReference type="AlphaFoldDB" id="A0A090G451"/>
<dbReference type="SUPFAM" id="SSF52540">
    <property type="entry name" value="P-loop containing nucleoside triphosphate hydrolases"/>
    <property type="match status" value="1"/>
</dbReference>
<name>A0A090G451_MESPL</name>
<dbReference type="InterPro" id="IPR003593">
    <property type="entry name" value="AAA+_ATPase"/>
</dbReference>
<dbReference type="PANTHER" id="PTHR43581:SF2">
    <property type="entry name" value="EXCINUCLEASE ATPASE SUBUNIT"/>
    <property type="match status" value="1"/>
</dbReference>
<accession>A0A090G451</accession>
<organism evidence="2 3">
    <name type="scientific">Mesorhizobium plurifarium</name>
    <dbReference type="NCBI Taxonomy" id="69974"/>
    <lineage>
        <taxon>Bacteria</taxon>
        <taxon>Pseudomonadati</taxon>
        <taxon>Pseudomonadota</taxon>
        <taxon>Alphaproteobacteria</taxon>
        <taxon>Hyphomicrobiales</taxon>
        <taxon>Phyllobacteriaceae</taxon>
        <taxon>Mesorhizobium</taxon>
    </lineage>
</organism>
<evidence type="ECO:0000259" key="1">
    <source>
        <dbReference type="SMART" id="SM00382"/>
    </source>
</evidence>
<proteinExistence type="predicted"/>
<sequence length="465" mass="51596">MRIAKFNADGVHGFLRFGVTFRRNLTLLTGINGSGKTSALNSMIALVSPDLAMLADLEYSSISVEVEHDDTYYVISAISNEEVVTLRVDGIDEPFNFLRYSPDPEAPPYRQTESEAEYYRDLLSMKAPHPVLRAIAALPTPMFLGIDRRSALGLGRLPIGARQTRFGRNIFSKSLSASLSAAATLAENRYRDALIQSGRLSERLQREMLLGLLGSGHGESALSNTLRLPTLEDVRELQRVRQDIQSISDIMRLPVSEVRKRLIPLLDVLQSLADKLPPGTDLQKAFSSESDNSPVISAVAAWSANQSHLARIRFISEKVANYNEMREQILSSTKSYQDLVNQFLHDSGKAIAFGDEGYIGVHIDGVDGLRPISSLSSGEAQIFVILTHLAFNPAAQRNNVFIIDEPELSLHVQWQEMFVDSIITANPNIQYILATHSPSIILDRVRDCIDISRKPRIGRSNRVKA</sequence>
<dbReference type="Proteomes" id="UP000046122">
    <property type="component" value="Unassembled WGS sequence"/>
</dbReference>
<evidence type="ECO:0000313" key="3">
    <source>
        <dbReference type="Proteomes" id="UP000046122"/>
    </source>
</evidence>
<dbReference type="GO" id="GO:0005524">
    <property type="term" value="F:ATP binding"/>
    <property type="evidence" value="ECO:0007669"/>
    <property type="project" value="InterPro"/>
</dbReference>
<gene>
    <name evidence="2" type="ORF">MPL3365_210141</name>
</gene>
<protein>
    <recommendedName>
        <fullName evidence="1">AAA+ ATPase domain-containing protein</fullName>
    </recommendedName>
</protein>
<dbReference type="GO" id="GO:0016887">
    <property type="term" value="F:ATP hydrolysis activity"/>
    <property type="evidence" value="ECO:0007669"/>
    <property type="project" value="InterPro"/>
</dbReference>
<dbReference type="InterPro" id="IPR051396">
    <property type="entry name" value="Bact_Antivir_Def_Nuclease"/>
</dbReference>
<dbReference type="EMBL" id="CCNE01000014">
    <property type="protein sequence ID" value="CDX55920.1"/>
    <property type="molecule type" value="Genomic_DNA"/>
</dbReference>
<dbReference type="SMART" id="SM00382">
    <property type="entry name" value="AAA"/>
    <property type="match status" value="1"/>
</dbReference>